<protein>
    <submittedName>
        <fullName evidence="1">Uncharacterized protein</fullName>
    </submittedName>
</protein>
<accession>A0ACB8G4R4</accession>
<organism evidence="1 2">
    <name type="scientific">Sphaerodactylus townsendi</name>
    <dbReference type="NCBI Taxonomy" id="933632"/>
    <lineage>
        <taxon>Eukaryota</taxon>
        <taxon>Metazoa</taxon>
        <taxon>Chordata</taxon>
        <taxon>Craniata</taxon>
        <taxon>Vertebrata</taxon>
        <taxon>Euteleostomi</taxon>
        <taxon>Lepidosauria</taxon>
        <taxon>Squamata</taxon>
        <taxon>Bifurcata</taxon>
        <taxon>Gekkota</taxon>
        <taxon>Sphaerodactylidae</taxon>
        <taxon>Sphaerodactylus</taxon>
    </lineage>
</organism>
<keyword evidence="2" id="KW-1185">Reference proteome</keyword>
<reference evidence="1" key="1">
    <citation type="submission" date="2021-08" db="EMBL/GenBank/DDBJ databases">
        <title>The first chromosome-level gecko genome reveals the dynamic sex chromosomes of Neotropical dwarf geckos (Sphaerodactylidae: Sphaerodactylus).</title>
        <authorList>
            <person name="Pinto B.J."/>
            <person name="Keating S.E."/>
            <person name="Gamble T."/>
        </authorList>
    </citation>
    <scope>NUCLEOTIDE SEQUENCE</scope>
    <source>
        <strain evidence="1">TG3544</strain>
    </source>
</reference>
<dbReference type="EMBL" id="CM037615">
    <property type="protein sequence ID" value="KAH8014142.1"/>
    <property type="molecule type" value="Genomic_DNA"/>
</dbReference>
<name>A0ACB8G4R4_9SAUR</name>
<proteinExistence type="predicted"/>
<gene>
    <name evidence="1" type="ORF">K3G42_026388</name>
</gene>
<evidence type="ECO:0000313" key="2">
    <source>
        <dbReference type="Proteomes" id="UP000827872"/>
    </source>
</evidence>
<evidence type="ECO:0000313" key="1">
    <source>
        <dbReference type="EMBL" id="KAH8014142.1"/>
    </source>
</evidence>
<comment type="caution">
    <text evidence="1">The sequence shown here is derived from an EMBL/GenBank/DDBJ whole genome shotgun (WGS) entry which is preliminary data.</text>
</comment>
<sequence length="110" mass="11981">MGLSSAPGVEEIEGPGRASALVVKYPAGCSGTSPLLMKLVMIKICHEFFQDAELKLSTTSLKLACCRHPLKSPGLLELKPGQAIVLLHMTHVAVSEDEELLAFFQHPFHW</sequence>
<dbReference type="Proteomes" id="UP000827872">
    <property type="component" value="Linkage Group LG02"/>
</dbReference>